<evidence type="ECO:0000313" key="4">
    <source>
        <dbReference type="EMBL" id="KAJ6443247.1"/>
    </source>
</evidence>
<gene>
    <name evidence="4" type="ORF">O9K51_04426</name>
</gene>
<dbReference type="InterPro" id="IPR001878">
    <property type="entry name" value="Znf_CCHC"/>
</dbReference>
<feature type="domain" description="CCHC-type" evidence="3">
    <location>
        <begin position="314"/>
        <end position="329"/>
    </location>
</feature>
<keyword evidence="1" id="KW-0479">Metal-binding</keyword>
<name>A0AB34FV60_9HYPO</name>
<dbReference type="SMART" id="SM00343">
    <property type="entry name" value="ZnF_C2HC"/>
    <property type="match status" value="3"/>
</dbReference>
<keyword evidence="5" id="KW-1185">Reference proteome</keyword>
<feature type="region of interest" description="Disordered" evidence="2">
    <location>
        <begin position="421"/>
        <end position="441"/>
    </location>
</feature>
<keyword evidence="1" id="KW-0862">Zinc</keyword>
<reference evidence="4" key="1">
    <citation type="submission" date="2023-01" db="EMBL/GenBank/DDBJ databases">
        <title>The growth and conidiation of Purpureocillium lavendulum are regulated by nitrogen source and histone H3K14 acetylation.</title>
        <authorList>
            <person name="Tang P."/>
            <person name="Han J."/>
            <person name="Zhang C."/>
            <person name="Tang P."/>
            <person name="Qi F."/>
            <person name="Zhang K."/>
            <person name="Liang L."/>
        </authorList>
    </citation>
    <scope>NUCLEOTIDE SEQUENCE</scope>
    <source>
        <strain evidence="4">YMF1.00683</strain>
    </source>
</reference>
<proteinExistence type="predicted"/>
<dbReference type="AlphaFoldDB" id="A0AB34FV60"/>
<feature type="region of interest" description="Disordered" evidence="2">
    <location>
        <begin position="1035"/>
        <end position="1059"/>
    </location>
</feature>
<feature type="compositionally biased region" description="Low complexity" evidence="2">
    <location>
        <begin position="31"/>
        <end position="64"/>
    </location>
</feature>
<evidence type="ECO:0000256" key="2">
    <source>
        <dbReference type="SAM" id="MobiDB-lite"/>
    </source>
</evidence>
<sequence length="1059" mass="114391">MASPAEVPGDVIVIDSSDEEEFVKGRKRARPSVPQSPDSSDSSLSSVPSSKRLRLSSPVRGDSSGSEEGEIGESTSSQRSAKHGTETPRRGEQQQDTPVAGVPEEALPASAPPQHSAAQQAAAPQPAASDPPDLPSGVFMPEDAHFWILDSLSFRLPVLPKTRAGSWPSRLKDWVLVFVDHNVEHSASLTPAHVVAAYSYYLDNHSGLKLSKRKNAKQAAKQAEESGALTKQLDMARASSASRQKPEASTDPVKTSSLPVNGATGVAEAHPPQLMPLPNGADADPGMAPLSVSAEQLALQRRYFPSAEDPSNVCLSCASEGHTSQNCPNAYLTEEDGLACAYCSATDHLENHCLIKWRTFRAEPEAAKKVANVPMSCAICGGKDHYFSDCSSRRYPANPSYTLAARDKCTDRESESLSIEDAAAASRHGDGTATQGPDLRIRGHAGRNTIIHYSESDDTDSEFLGNRLAAAKTPTAASTDSAVTSCPCRNQHETAMASTEQLFLALLRSDEVQSAIARNLSTTDLCAVRTSSSACCNLITKRLFTRLHLTFTASSFTRPCRLDALSRVGHHVEHLTFYMPHSDATFLPPLVHPATGQEICFLYSPHTSMGSALARPKYANTELGEILTQQYPPLFHAATNVPSFINAVAMIPNLRHLTIRCPGQESTERYRRDVVDYALISLRIAVERSPLDKLTKLSLSSVHPAAFNYLRHIKKLHMSVEAWDFYGPSPGLDHLKIIDDYVRFFAPGLEKFAFSWVGATGPCPVALSGDALFAPPRASKKLFHEVTSPMSPLPTRPSRAPIHFPLSGLINAHRATVREFDFENVVLARKDSWDEALAPVMGDDSVVSDDGDEELPSPSAAVAAASRELLDVELGALGLDGGEEAEADERESRCETLTPAEEETMSFTTKLKKKRSPPPFHVFNIIHSSLESMRPSLRRSPFPPAPPSPKESTISAPILAADPRPVLLQPRTYDPCTPPAAADDGISSVQRDIEKEEAQRLLAEDASARASALQRAKEAVLAKLSREFCAAAVAHNKPRSRPGAGDAVAAEVLEDRRAS</sequence>
<dbReference type="PROSITE" id="PS50158">
    <property type="entry name" value="ZF_CCHC"/>
    <property type="match status" value="1"/>
</dbReference>
<evidence type="ECO:0000313" key="5">
    <source>
        <dbReference type="Proteomes" id="UP001163105"/>
    </source>
</evidence>
<organism evidence="4 5">
    <name type="scientific">Purpureocillium lavendulum</name>
    <dbReference type="NCBI Taxonomy" id="1247861"/>
    <lineage>
        <taxon>Eukaryota</taxon>
        <taxon>Fungi</taxon>
        <taxon>Dikarya</taxon>
        <taxon>Ascomycota</taxon>
        <taxon>Pezizomycotina</taxon>
        <taxon>Sordariomycetes</taxon>
        <taxon>Hypocreomycetidae</taxon>
        <taxon>Hypocreales</taxon>
        <taxon>Ophiocordycipitaceae</taxon>
        <taxon>Purpureocillium</taxon>
    </lineage>
</organism>
<feature type="region of interest" description="Disordered" evidence="2">
    <location>
        <begin position="213"/>
        <end position="266"/>
    </location>
</feature>
<feature type="region of interest" description="Disordered" evidence="2">
    <location>
        <begin position="1"/>
        <end position="137"/>
    </location>
</feature>
<comment type="caution">
    <text evidence="4">The sequence shown here is derived from an EMBL/GenBank/DDBJ whole genome shotgun (WGS) entry which is preliminary data.</text>
</comment>
<accession>A0AB34FV60</accession>
<dbReference type="EMBL" id="JAQHRD010000003">
    <property type="protein sequence ID" value="KAJ6443247.1"/>
    <property type="molecule type" value="Genomic_DNA"/>
</dbReference>
<evidence type="ECO:0000259" key="3">
    <source>
        <dbReference type="PROSITE" id="PS50158"/>
    </source>
</evidence>
<feature type="region of interest" description="Disordered" evidence="2">
    <location>
        <begin position="935"/>
        <end position="955"/>
    </location>
</feature>
<keyword evidence="1" id="KW-0863">Zinc-finger</keyword>
<dbReference type="InterPro" id="IPR036875">
    <property type="entry name" value="Znf_CCHC_sf"/>
</dbReference>
<dbReference type="GO" id="GO:0003676">
    <property type="term" value="F:nucleic acid binding"/>
    <property type="evidence" value="ECO:0007669"/>
    <property type="project" value="InterPro"/>
</dbReference>
<feature type="compositionally biased region" description="Low complexity" evidence="2">
    <location>
        <begin position="106"/>
        <end position="131"/>
    </location>
</feature>
<dbReference type="Gene3D" id="4.10.60.10">
    <property type="entry name" value="Zinc finger, CCHC-type"/>
    <property type="match status" value="1"/>
</dbReference>
<dbReference type="SUPFAM" id="SSF57756">
    <property type="entry name" value="Retrovirus zinc finger-like domains"/>
    <property type="match status" value="1"/>
</dbReference>
<dbReference type="GO" id="GO:0008270">
    <property type="term" value="F:zinc ion binding"/>
    <property type="evidence" value="ECO:0007669"/>
    <property type="project" value="UniProtKB-KW"/>
</dbReference>
<evidence type="ECO:0000256" key="1">
    <source>
        <dbReference type="PROSITE-ProRule" id="PRU00047"/>
    </source>
</evidence>
<feature type="compositionally biased region" description="Basic and acidic residues" evidence="2">
    <location>
        <begin position="83"/>
        <end position="93"/>
    </location>
</feature>
<protein>
    <submittedName>
        <fullName evidence="4">DNA replication checkpoint mediator</fullName>
    </submittedName>
</protein>
<dbReference type="Proteomes" id="UP001163105">
    <property type="component" value="Unassembled WGS sequence"/>
</dbReference>